<comment type="caution">
    <text evidence="2">The sequence shown here is derived from an EMBL/GenBank/DDBJ whole genome shotgun (WGS) entry which is preliminary data.</text>
</comment>
<dbReference type="AlphaFoldDB" id="A0AAV4WHH9"/>
<organism evidence="2 3">
    <name type="scientific">Caerostris darwini</name>
    <dbReference type="NCBI Taxonomy" id="1538125"/>
    <lineage>
        <taxon>Eukaryota</taxon>
        <taxon>Metazoa</taxon>
        <taxon>Ecdysozoa</taxon>
        <taxon>Arthropoda</taxon>
        <taxon>Chelicerata</taxon>
        <taxon>Arachnida</taxon>
        <taxon>Araneae</taxon>
        <taxon>Araneomorphae</taxon>
        <taxon>Entelegynae</taxon>
        <taxon>Araneoidea</taxon>
        <taxon>Araneidae</taxon>
        <taxon>Caerostris</taxon>
    </lineage>
</organism>
<reference evidence="2 3" key="1">
    <citation type="submission" date="2021-06" db="EMBL/GenBank/DDBJ databases">
        <title>Caerostris darwini draft genome.</title>
        <authorList>
            <person name="Kono N."/>
            <person name="Arakawa K."/>
        </authorList>
    </citation>
    <scope>NUCLEOTIDE SEQUENCE [LARGE SCALE GENOMIC DNA]</scope>
</reference>
<feature type="compositionally biased region" description="Basic residues" evidence="1">
    <location>
        <begin position="20"/>
        <end position="29"/>
    </location>
</feature>
<evidence type="ECO:0000256" key="1">
    <source>
        <dbReference type="SAM" id="MobiDB-lite"/>
    </source>
</evidence>
<accession>A0AAV4WHH9</accession>
<protein>
    <submittedName>
        <fullName evidence="2">Uncharacterized protein</fullName>
    </submittedName>
</protein>
<feature type="region of interest" description="Disordered" evidence="1">
    <location>
        <begin position="1"/>
        <end position="34"/>
    </location>
</feature>
<dbReference type="Proteomes" id="UP001054837">
    <property type="component" value="Unassembled WGS sequence"/>
</dbReference>
<sequence>MRRSFSETFPGEKKELQRFKQNKNKKNQKPQKYPPFGRFGSLVAYSDTENGTGLLFNYTFASPFFSPLYCCQLNLTRFVLPVSILTNAMCLILQIGRICRP</sequence>
<evidence type="ECO:0000313" key="3">
    <source>
        <dbReference type="Proteomes" id="UP001054837"/>
    </source>
</evidence>
<evidence type="ECO:0000313" key="2">
    <source>
        <dbReference type="EMBL" id="GIY81654.1"/>
    </source>
</evidence>
<keyword evidence="3" id="KW-1185">Reference proteome</keyword>
<proteinExistence type="predicted"/>
<gene>
    <name evidence="2" type="ORF">CDAR_307721</name>
</gene>
<dbReference type="EMBL" id="BPLQ01014657">
    <property type="protein sequence ID" value="GIY81654.1"/>
    <property type="molecule type" value="Genomic_DNA"/>
</dbReference>
<name>A0AAV4WHH9_9ARAC</name>